<dbReference type="EMBL" id="CM017637">
    <property type="protein sequence ID" value="TYJ47407.1"/>
    <property type="molecule type" value="Genomic_DNA"/>
</dbReference>
<organism evidence="1 2">
    <name type="scientific">Gossypium mustelinum</name>
    <name type="common">Cotton</name>
    <name type="synonym">Gossypium caicoense</name>
    <dbReference type="NCBI Taxonomy" id="34275"/>
    <lineage>
        <taxon>Eukaryota</taxon>
        <taxon>Viridiplantae</taxon>
        <taxon>Streptophyta</taxon>
        <taxon>Embryophyta</taxon>
        <taxon>Tracheophyta</taxon>
        <taxon>Spermatophyta</taxon>
        <taxon>Magnoliopsida</taxon>
        <taxon>eudicotyledons</taxon>
        <taxon>Gunneridae</taxon>
        <taxon>Pentapetalae</taxon>
        <taxon>rosids</taxon>
        <taxon>malvids</taxon>
        <taxon>Malvales</taxon>
        <taxon>Malvaceae</taxon>
        <taxon>Malvoideae</taxon>
        <taxon>Gossypium</taxon>
    </lineage>
</organism>
<dbReference type="Proteomes" id="UP000323597">
    <property type="component" value="Chromosome A02"/>
</dbReference>
<dbReference type="AlphaFoldDB" id="A0A5D3A6W5"/>
<reference evidence="1 2" key="1">
    <citation type="submission" date="2019-07" db="EMBL/GenBank/DDBJ databases">
        <title>WGS assembly of Gossypium mustelinum.</title>
        <authorList>
            <person name="Chen Z.J."/>
            <person name="Sreedasyam A."/>
            <person name="Ando A."/>
            <person name="Song Q."/>
            <person name="De L."/>
            <person name="Hulse-Kemp A."/>
            <person name="Ding M."/>
            <person name="Ye W."/>
            <person name="Kirkbride R."/>
            <person name="Jenkins J."/>
            <person name="Plott C."/>
            <person name="Lovell J."/>
            <person name="Lin Y.-M."/>
            <person name="Vaughn R."/>
            <person name="Liu B."/>
            <person name="Li W."/>
            <person name="Simpson S."/>
            <person name="Scheffler B."/>
            <person name="Saski C."/>
            <person name="Grover C."/>
            <person name="Hu G."/>
            <person name="Conover J."/>
            <person name="Carlson J."/>
            <person name="Shu S."/>
            <person name="Boston L."/>
            <person name="Williams M."/>
            <person name="Peterson D."/>
            <person name="Mcgee K."/>
            <person name="Jones D."/>
            <person name="Wendel J."/>
            <person name="Stelly D."/>
            <person name="Grimwood J."/>
            <person name="Schmutz J."/>
        </authorList>
    </citation>
    <scope>NUCLEOTIDE SEQUENCE [LARGE SCALE GENOMIC DNA]</scope>
    <source>
        <strain evidence="1">1408120.09</strain>
    </source>
</reference>
<proteinExistence type="predicted"/>
<sequence>MEVFIVEVRLYFVLLIIKNRALWNPFQDPAQAGLALWNPFQDPAQAGLLFYRRGKYPRHKSWTTFARKTSTWKQSCSRGYETSKTD</sequence>
<evidence type="ECO:0000313" key="1">
    <source>
        <dbReference type="EMBL" id="TYJ47407.1"/>
    </source>
</evidence>
<keyword evidence="2" id="KW-1185">Reference proteome</keyword>
<evidence type="ECO:0000313" key="2">
    <source>
        <dbReference type="Proteomes" id="UP000323597"/>
    </source>
</evidence>
<gene>
    <name evidence="1" type="ORF">E1A91_A02G187800v1</name>
</gene>
<accession>A0A5D3A6W5</accession>
<protein>
    <submittedName>
        <fullName evidence="1">Uncharacterized protein</fullName>
    </submittedName>
</protein>
<name>A0A5D3A6W5_GOSMU</name>